<reference evidence="1 2" key="1">
    <citation type="submission" date="2018-09" db="EMBL/GenBank/DDBJ databases">
        <title>A clostridial neurotoxin that targets Anopheles mosquitoes.</title>
        <authorList>
            <person name="Contreras E."/>
            <person name="Masuyer G."/>
            <person name="Qureshi N."/>
            <person name="Chawla S."/>
            <person name="Lim H.L."/>
            <person name="Chen J."/>
            <person name="Stenmark P."/>
            <person name="Gill S."/>
        </authorList>
    </citation>
    <scope>NUCLEOTIDE SEQUENCE [LARGE SCALE GENOMIC DNA]</scope>
    <source>
        <strain evidence="1 2">Cbm</strain>
    </source>
</reference>
<evidence type="ECO:0000313" key="2">
    <source>
        <dbReference type="Proteomes" id="UP000326961"/>
    </source>
</evidence>
<dbReference type="AlphaFoldDB" id="A0A5P3XAP9"/>
<evidence type="ECO:0008006" key="3">
    <source>
        <dbReference type="Google" id="ProtNLM"/>
    </source>
</evidence>
<protein>
    <recommendedName>
        <fullName evidence="3">Phage tail protein</fullName>
    </recommendedName>
</protein>
<gene>
    <name evidence="1" type="ORF">D4A35_03200</name>
</gene>
<dbReference type="RefSeq" id="WP_150885875.1">
    <property type="nucleotide sequence ID" value="NZ_CP032452.1"/>
</dbReference>
<organism evidence="1 2">
    <name type="scientific">Paraclostridium bifermentans</name>
    <name type="common">Clostridium bifermentans</name>
    <dbReference type="NCBI Taxonomy" id="1490"/>
    <lineage>
        <taxon>Bacteria</taxon>
        <taxon>Bacillati</taxon>
        <taxon>Bacillota</taxon>
        <taxon>Clostridia</taxon>
        <taxon>Peptostreptococcales</taxon>
        <taxon>Peptostreptococcaceae</taxon>
        <taxon>Paraclostridium</taxon>
    </lineage>
</organism>
<dbReference type="EMBL" id="CP032452">
    <property type="protein sequence ID" value="QEZ67989.1"/>
    <property type="molecule type" value="Genomic_DNA"/>
</dbReference>
<evidence type="ECO:0000313" key="1">
    <source>
        <dbReference type="EMBL" id="QEZ67989.1"/>
    </source>
</evidence>
<accession>A0A5P3XAP9</accession>
<proteinExistence type="predicted"/>
<sequence>MVQWYKNITELDSFVYGANSSTFFNFAFEADNLKPFENDFELVEVMGRDGDLLIDNKRRKSKDVNIKGYLICDGVEPEAMSSKFNSWLVGEVKYKPLKFSNDSTEYEAIVVGGIDMKEILKGIFDVSFKFSCMEVIK</sequence>
<dbReference type="Gene3D" id="2.40.30.200">
    <property type="match status" value="1"/>
</dbReference>
<dbReference type="Proteomes" id="UP000326961">
    <property type="component" value="Chromosome"/>
</dbReference>
<name>A0A5P3XAP9_PARBF</name>